<gene>
    <name evidence="6" type="ORF">EBO15_24165</name>
</gene>
<evidence type="ECO:0000256" key="4">
    <source>
        <dbReference type="ARBA" id="ARBA00023295"/>
    </source>
</evidence>
<dbReference type="InterPro" id="IPR011013">
    <property type="entry name" value="Gal_mutarotase_sf_dom"/>
</dbReference>
<keyword evidence="7" id="KW-1185">Reference proteome</keyword>
<evidence type="ECO:0000313" key="7">
    <source>
        <dbReference type="Proteomes" id="UP000282674"/>
    </source>
</evidence>
<dbReference type="SUPFAM" id="SSF88713">
    <property type="entry name" value="Glycoside hydrolase/deacetylase"/>
    <property type="match status" value="1"/>
</dbReference>
<dbReference type="InterPro" id="IPR027291">
    <property type="entry name" value="Glyco_hydro_38_N_sf"/>
</dbReference>
<dbReference type="Pfam" id="PF01074">
    <property type="entry name" value="Glyco_hydro_38N"/>
    <property type="match status" value="1"/>
</dbReference>
<dbReference type="GO" id="GO:0030246">
    <property type="term" value="F:carbohydrate binding"/>
    <property type="evidence" value="ECO:0007669"/>
    <property type="project" value="InterPro"/>
</dbReference>
<dbReference type="AlphaFoldDB" id="A0A3M2LYG1"/>
<evidence type="ECO:0000256" key="2">
    <source>
        <dbReference type="ARBA" id="ARBA00022723"/>
    </source>
</evidence>
<dbReference type="InterPro" id="IPR028995">
    <property type="entry name" value="Glyco_hydro_57/38_cen_sf"/>
</dbReference>
<dbReference type="GO" id="GO:0009313">
    <property type="term" value="P:oligosaccharide catabolic process"/>
    <property type="evidence" value="ECO:0007669"/>
    <property type="project" value="TreeGrafter"/>
</dbReference>
<dbReference type="RefSeq" id="WP_122196726.1">
    <property type="nucleotide sequence ID" value="NZ_JBHSKC010000004.1"/>
</dbReference>
<sequence length="772" mass="83861">MRLTDSANDSANDEGLVVVPHTHWDREWYLPFQRFRLRLVGLLDDVLERMDRDPRLRFTLDGQMAAVDDYLEIRPERAELVGRLVREGRLAVGPWQILMDEFLCSGETIVRNLELGLRRADDLGGAMRLGYLPDMFGHIAQMPQILRGFGIDRACVWRGVPARVTTHAFAWQAPDGSRVRTEYLPGGYGNAVHMFGDAGLVDERAEEVAAWLREWRPEGGPSLAMYGSDHTAPAADLAEQVENASLPMRLATLGEFLTDGSLDGLPVVEGEMRSHARANILPGVFSVRIPLKAAMGAAERRVARYAEPLAALWLPDGSADRFLELAWRKLIEVSCHDSVTGCGSDATAQQVAARMAEAEQLGHAVFDLVTGRLAAEVGRDGHLVVNPSPVRRRGVVRVGEPVLVEVPPLGVATVEAAAVEPRHPARVEADRPRNDLVDLRDLGRIVDGGDIGDSYNYAPPKRDVLVDEPLSERVEVVETGPLVASVAVTREYRWPVEAEVDGRSDASARVAVRTLAEVHADEPFTRMSVAFDNPSRDHRVRLHLRLPRRAATSFGEGQFAVVERGLTGEGGHGEVPLPTFSAHAFVAAGGLAVLLRHVTEYEVVNDGTELALTLLRSVNWLSRDDNGLREEPAGPQVAVPDAQCPGRHVFELGLMRYDGDRPGPEVLAAAELYGHELKAVAGTAPEGAPEPRSGIGIEGDGVVLSSLRRRGGQLELRVVNERPEPGEAVVTGDFTSATRCDLAGGPTGEPEAAPGRLVLPLRPWEIATVALG</sequence>
<dbReference type="PANTHER" id="PTHR46017:SF2">
    <property type="entry name" value="MANNOSYLGLYCERATE HYDROLASE"/>
    <property type="match status" value="1"/>
</dbReference>
<dbReference type="InterPro" id="IPR037094">
    <property type="entry name" value="Glyco_hydro_38_cen_sf"/>
</dbReference>
<comment type="caution">
    <text evidence="6">The sequence shown here is derived from an EMBL/GenBank/DDBJ whole genome shotgun (WGS) entry which is preliminary data.</text>
</comment>
<dbReference type="Gene3D" id="3.20.110.10">
    <property type="entry name" value="Glycoside hydrolase 38, N terminal domain"/>
    <property type="match status" value="1"/>
</dbReference>
<evidence type="ECO:0000256" key="3">
    <source>
        <dbReference type="ARBA" id="ARBA00022801"/>
    </source>
</evidence>
<keyword evidence="4" id="KW-0326">Glycosidase</keyword>
<dbReference type="PANTHER" id="PTHR46017">
    <property type="entry name" value="ALPHA-MANNOSIDASE 2C1"/>
    <property type="match status" value="1"/>
</dbReference>
<keyword evidence="3" id="KW-0378">Hydrolase</keyword>
<reference evidence="6 7" key="1">
    <citation type="submission" date="2018-10" db="EMBL/GenBank/DDBJ databases">
        <title>Isolation from soil.</title>
        <authorList>
            <person name="Hu J."/>
        </authorList>
    </citation>
    <scope>NUCLEOTIDE SEQUENCE [LARGE SCALE GENOMIC DNA]</scope>
    <source>
        <strain evidence="6 7">NEAU-Ht49</strain>
    </source>
</reference>
<dbReference type="OrthoDB" id="1049785at2"/>
<dbReference type="SUPFAM" id="SSF74650">
    <property type="entry name" value="Galactose mutarotase-like"/>
    <property type="match status" value="1"/>
</dbReference>
<dbReference type="EMBL" id="RFFG01000046">
    <property type="protein sequence ID" value="RMI41075.1"/>
    <property type="molecule type" value="Genomic_DNA"/>
</dbReference>
<dbReference type="GO" id="GO:0046872">
    <property type="term" value="F:metal ion binding"/>
    <property type="evidence" value="ECO:0007669"/>
    <property type="project" value="UniProtKB-KW"/>
</dbReference>
<accession>A0A3M2LYG1</accession>
<evidence type="ECO:0000313" key="6">
    <source>
        <dbReference type="EMBL" id="RMI41075.1"/>
    </source>
</evidence>
<dbReference type="Proteomes" id="UP000282674">
    <property type="component" value="Unassembled WGS sequence"/>
</dbReference>
<evidence type="ECO:0000256" key="1">
    <source>
        <dbReference type="ARBA" id="ARBA00009792"/>
    </source>
</evidence>
<dbReference type="InterPro" id="IPR011330">
    <property type="entry name" value="Glyco_hydro/deAcase_b/a-brl"/>
</dbReference>
<dbReference type="SUPFAM" id="SSF88688">
    <property type="entry name" value="Families 57/38 glycoside transferase middle domain"/>
    <property type="match status" value="1"/>
</dbReference>
<evidence type="ECO:0000259" key="5">
    <source>
        <dbReference type="Pfam" id="PF01074"/>
    </source>
</evidence>
<keyword evidence="2" id="KW-0479">Metal-binding</keyword>
<dbReference type="Gene3D" id="2.70.98.30">
    <property type="entry name" value="Golgi alpha-mannosidase II, domain 4"/>
    <property type="match status" value="1"/>
</dbReference>
<protein>
    <submittedName>
        <fullName evidence="6">Alpha-mannosidase</fullName>
    </submittedName>
</protein>
<name>A0A3M2LYG1_9ACTN</name>
<proteinExistence type="inferred from homology"/>
<dbReference type="Gene3D" id="1.20.1270.50">
    <property type="entry name" value="Glycoside hydrolase family 38, central domain"/>
    <property type="match status" value="1"/>
</dbReference>
<comment type="similarity">
    <text evidence="1">Belongs to the glycosyl hydrolase 38 family.</text>
</comment>
<dbReference type="GO" id="GO:0004559">
    <property type="term" value="F:alpha-mannosidase activity"/>
    <property type="evidence" value="ECO:0007669"/>
    <property type="project" value="InterPro"/>
</dbReference>
<dbReference type="InterPro" id="IPR000602">
    <property type="entry name" value="Glyco_hydro_38_N"/>
</dbReference>
<dbReference type="GO" id="GO:0006013">
    <property type="term" value="P:mannose metabolic process"/>
    <property type="evidence" value="ECO:0007669"/>
    <property type="project" value="InterPro"/>
</dbReference>
<organism evidence="6 7">
    <name type="scientific">Actinomadura harenae</name>
    <dbReference type="NCBI Taxonomy" id="2483351"/>
    <lineage>
        <taxon>Bacteria</taxon>
        <taxon>Bacillati</taxon>
        <taxon>Actinomycetota</taxon>
        <taxon>Actinomycetes</taxon>
        <taxon>Streptosporangiales</taxon>
        <taxon>Thermomonosporaceae</taxon>
        <taxon>Actinomadura</taxon>
    </lineage>
</organism>
<feature type="domain" description="Glycoside hydrolase family 38 N-terminal" evidence="5">
    <location>
        <begin position="17"/>
        <end position="242"/>
    </location>
</feature>